<accession>A0A952KGL8</accession>
<reference evidence="2" key="1">
    <citation type="submission" date="2020-06" db="EMBL/GenBank/DDBJ databases">
        <title>Stable isotope informed genome-resolved metagenomics uncovers potential trophic interactions in rhizosphere soil.</title>
        <authorList>
            <person name="Starr E.P."/>
            <person name="Shi S."/>
            <person name="Blazewicz S.J."/>
            <person name="Koch B.J."/>
            <person name="Probst A.J."/>
            <person name="Hungate B.A."/>
            <person name="Pett-Ridge J."/>
            <person name="Firestone M.K."/>
            <person name="Banfield J.F."/>
        </authorList>
    </citation>
    <scope>NUCLEOTIDE SEQUENCE</scope>
    <source>
        <strain evidence="2">YM_69_17</strain>
    </source>
</reference>
<dbReference type="PANTHER" id="PTHR48079:SF6">
    <property type="entry name" value="NAD(P)-BINDING DOMAIN-CONTAINING PROTEIN-RELATED"/>
    <property type="match status" value="1"/>
</dbReference>
<dbReference type="AlphaFoldDB" id="A0A952KGL8"/>
<dbReference type="Pfam" id="PF13460">
    <property type="entry name" value="NAD_binding_10"/>
    <property type="match status" value="1"/>
</dbReference>
<dbReference type="InterPro" id="IPR051783">
    <property type="entry name" value="NAD(P)-dependent_oxidoreduct"/>
</dbReference>
<evidence type="ECO:0000313" key="2">
    <source>
        <dbReference type="EMBL" id="MBW8728887.1"/>
    </source>
</evidence>
<gene>
    <name evidence="2" type="ORF">JF625_27535</name>
</gene>
<evidence type="ECO:0000259" key="1">
    <source>
        <dbReference type="Pfam" id="PF13460"/>
    </source>
</evidence>
<sequence length="252" mass="26427">MTIFLAGAGGAIGRRLVPLLRAAGHQVFGTTRDPAKAEALRRLGAEPVVVDVFDARALSDAVAAARPDIVIHQLTDLPPGLDPARMAEAGPRNARIRSEGTRNLVAAAREAGVRRLIAQSIAWVYAPGTPPYAEDHPLDRSPDNPRRVSIDGVVALETQVLHTPPLEGIVLRYGQFYGPGTGADAPPAPGSVHVDAAARAALLAVDRGRPGLFNVAEPGGPALVEKAVRELGWDPAFRLPERPLGHTLGAAV</sequence>
<feature type="domain" description="NAD(P)-binding" evidence="1">
    <location>
        <begin position="7"/>
        <end position="128"/>
    </location>
</feature>
<comment type="caution">
    <text evidence="2">The sequence shown here is derived from an EMBL/GenBank/DDBJ whole genome shotgun (WGS) entry which is preliminary data.</text>
</comment>
<dbReference type="GO" id="GO:0005737">
    <property type="term" value="C:cytoplasm"/>
    <property type="evidence" value="ECO:0007669"/>
    <property type="project" value="TreeGrafter"/>
</dbReference>
<organism evidence="2 3">
    <name type="scientific">Inquilinus limosus</name>
    <dbReference type="NCBI Taxonomy" id="171674"/>
    <lineage>
        <taxon>Bacteria</taxon>
        <taxon>Pseudomonadati</taxon>
        <taxon>Pseudomonadota</taxon>
        <taxon>Alphaproteobacteria</taxon>
        <taxon>Rhodospirillales</taxon>
        <taxon>Rhodospirillaceae</taxon>
        <taxon>Inquilinus</taxon>
    </lineage>
</organism>
<dbReference type="Gene3D" id="3.40.50.720">
    <property type="entry name" value="NAD(P)-binding Rossmann-like Domain"/>
    <property type="match status" value="1"/>
</dbReference>
<dbReference type="EMBL" id="JAEKLZ010000464">
    <property type="protein sequence ID" value="MBW8728887.1"/>
    <property type="molecule type" value="Genomic_DNA"/>
</dbReference>
<dbReference type="SUPFAM" id="SSF51735">
    <property type="entry name" value="NAD(P)-binding Rossmann-fold domains"/>
    <property type="match status" value="1"/>
</dbReference>
<protein>
    <submittedName>
        <fullName evidence="2">NAD(P)-dependent oxidoreductase</fullName>
    </submittedName>
</protein>
<dbReference type="Proteomes" id="UP000700706">
    <property type="component" value="Unassembled WGS sequence"/>
</dbReference>
<dbReference type="GO" id="GO:0004029">
    <property type="term" value="F:aldehyde dehydrogenase (NAD+) activity"/>
    <property type="evidence" value="ECO:0007669"/>
    <property type="project" value="TreeGrafter"/>
</dbReference>
<dbReference type="PANTHER" id="PTHR48079">
    <property type="entry name" value="PROTEIN YEEZ"/>
    <property type="match status" value="1"/>
</dbReference>
<evidence type="ECO:0000313" key="3">
    <source>
        <dbReference type="Proteomes" id="UP000700706"/>
    </source>
</evidence>
<dbReference type="InterPro" id="IPR016040">
    <property type="entry name" value="NAD(P)-bd_dom"/>
</dbReference>
<dbReference type="InterPro" id="IPR036291">
    <property type="entry name" value="NAD(P)-bd_dom_sf"/>
</dbReference>
<name>A0A952KGL8_9PROT</name>
<proteinExistence type="predicted"/>